<sequence>MKKYKRLHIVLIAMFIFSAFFALNCFAEENNSKNLQEYYSKQMDKPDYVTVKAKIMDITFDDTKENKKDIPIESDIRYQHLKIKLLSGKHKGEVYTVRNTVEMISPYKLIFEKGDKLLLHLTEGGGNKVVNLKVYERSREGIIYFVVALFIVLLIAIGGKKGLKSAITLIFMGVLIVFVLLPLIRRGYNPILVSIFISVLSVVFTMTLVSGSNKKTLTAILGTIGGVIIAGIIAMIVGNMAMLTGVGNEDAQMLAYIPQNKYIDFKGLLYGGIIIGALGAIMDVTMSVSSAMWEIKEIKPNIKTNELIKSGMNIGKDIMGSMSNTLILAYAGGSIYIMLLFSMFKMDPLEIINLEPIASEIIRAMAGSIGLICAIPLTVIISASLAKNYYKKK</sequence>
<evidence type="ECO:0000256" key="2">
    <source>
        <dbReference type="SAM" id="SignalP"/>
    </source>
</evidence>
<dbReference type="Pfam" id="PF07907">
    <property type="entry name" value="YibE_F"/>
    <property type="match status" value="1"/>
</dbReference>
<feature type="chain" id="PRO_5001963303" evidence="2">
    <location>
        <begin position="28"/>
        <end position="393"/>
    </location>
</feature>
<gene>
    <name evidence="3" type="ORF">Z955_11405</name>
</gene>
<keyword evidence="1" id="KW-0812">Transmembrane</keyword>
<accession>A0A0A0IAL7</accession>
<dbReference type="PANTHER" id="PTHR41771:SF1">
    <property type="entry name" value="MEMBRANE PROTEIN"/>
    <property type="match status" value="1"/>
</dbReference>
<protein>
    <submittedName>
        <fullName evidence="3">YibE/F family protein</fullName>
    </submittedName>
</protein>
<dbReference type="AlphaFoldDB" id="A0A0A0IAL7"/>
<dbReference type="InterPro" id="IPR012507">
    <property type="entry name" value="YibE_F"/>
</dbReference>
<feature type="transmembrane region" description="Helical" evidence="1">
    <location>
        <begin position="141"/>
        <end position="159"/>
    </location>
</feature>
<dbReference type="PANTHER" id="PTHR41771">
    <property type="entry name" value="MEMBRANE PROTEIN-RELATED"/>
    <property type="match status" value="1"/>
</dbReference>
<keyword evidence="2" id="KW-0732">Signal</keyword>
<dbReference type="Proteomes" id="UP000030014">
    <property type="component" value="Unassembled WGS sequence"/>
</dbReference>
<evidence type="ECO:0000313" key="3">
    <source>
        <dbReference type="EMBL" id="KGM98499.1"/>
    </source>
</evidence>
<feature type="transmembrane region" description="Helical" evidence="1">
    <location>
        <begin position="216"/>
        <end position="237"/>
    </location>
</feature>
<feature type="transmembrane region" description="Helical" evidence="1">
    <location>
        <begin position="268"/>
        <end position="293"/>
    </location>
</feature>
<feature type="transmembrane region" description="Helical" evidence="1">
    <location>
        <begin position="166"/>
        <end position="184"/>
    </location>
</feature>
<proteinExistence type="predicted"/>
<evidence type="ECO:0000313" key="4">
    <source>
        <dbReference type="Proteomes" id="UP000030014"/>
    </source>
</evidence>
<comment type="caution">
    <text evidence="3">The sequence shown here is derived from an EMBL/GenBank/DDBJ whole genome shotgun (WGS) entry which is preliminary data.</text>
</comment>
<dbReference type="EMBL" id="JDRY01000054">
    <property type="protein sequence ID" value="KGM98499.1"/>
    <property type="molecule type" value="Genomic_DNA"/>
</dbReference>
<feature type="transmembrane region" description="Helical" evidence="1">
    <location>
        <begin position="190"/>
        <end position="209"/>
    </location>
</feature>
<dbReference type="RefSeq" id="WP_039259772.1">
    <property type="nucleotide sequence ID" value="NZ_JDRY01000054.1"/>
</dbReference>
<keyword evidence="1" id="KW-1133">Transmembrane helix</keyword>
<feature type="signal peptide" evidence="2">
    <location>
        <begin position="1"/>
        <end position="27"/>
    </location>
</feature>
<keyword evidence="1" id="KW-0472">Membrane</keyword>
<feature type="transmembrane region" description="Helical" evidence="1">
    <location>
        <begin position="326"/>
        <end position="344"/>
    </location>
</feature>
<reference evidence="3 4" key="1">
    <citation type="submission" date="2014-01" db="EMBL/GenBank/DDBJ databases">
        <title>Plasmidome dynamics in the species complex Clostridium novyi sensu lato converts strains of independent lineages into distinctly different pathogens.</title>
        <authorList>
            <person name="Skarin H."/>
            <person name="Segerman B."/>
        </authorList>
    </citation>
    <scope>NUCLEOTIDE SEQUENCE [LARGE SCALE GENOMIC DNA]</scope>
    <source>
        <strain evidence="3 4">DC5</strain>
    </source>
</reference>
<name>A0A0A0IAL7_CLOBO</name>
<feature type="transmembrane region" description="Helical" evidence="1">
    <location>
        <begin position="364"/>
        <end position="386"/>
    </location>
</feature>
<organism evidence="3 4">
    <name type="scientific">Clostridium botulinum C/D str. DC5</name>
    <dbReference type="NCBI Taxonomy" id="1443128"/>
    <lineage>
        <taxon>Bacteria</taxon>
        <taxon>Bacillati</taxon>
        <taxon>Bacillota</taxon>
        <taxon>Clostridia</taxon>
        <taxon>Eubacteriales</taxon>
        <taxon>Clostridiaceae</taxon>
        <taxon>Clostridium</taxon>
    </lineage>
</organism>
<evidence type="ECO:0000256" key="1">
    <source>
        <dbReference type="SAM" id="Phobius"/>
    </source>
</evidence>